<gene>
    <name evidence="10" type="ORF">TSOC_000932</name>
</gene>
<evidence type="ECO:0000256" key="8">
    <source>
        <dbReference type="ARBA" id="ARBA00048679"/>
    </source>
</evidence>
<reference evidence="10 11" key="1">
    <citation type="journal article" date="2017" name="Mol. Biol. Evol.">
        <title>The 4-celled Tetrabaena socialis nuclear genome reveals the essential components for genetic control of cell number at the origin of multicellularity in the volvocine lineage.</title>
        <authorList>
            <person name="Featherston J."/>
            <person name="Arakaki Y."/>
            <person name="Hanschen E.R."/>
            <person name="Ferris P.J."/>
            <person name="Michod R.E."/>
            <person name="Olson B.J.S.C."/>
            <person name="Nozaki H."/>
            <person name="Durand P.M."/>
        </authorList>
    </citation>
    <scope>NUCLEOTIDE SEQUENCE [LARGE SCALE GENOMIC DNA]</scope>
    <source>
        <strain evidence="10 11">NIES-571</strain>
    </source>
</reference>
<evidence type="ECO:0000256" key="4">
    <source>
        <dbReference type="ARBA" id="ARBA00022741"/>
    </source>
</evidence>
<evidence type="ECO:0000313" key="10">
    <source>
        <dbReference type="EMBL" id="PNH12135.1"/>
    </source>
</evidence>
<dbReference type="InterPro" id="IPR000719">
    <property type="entry name" value="Prot_kinase_dom"/>
</dbReference>
<evidence type="ECO:0000256" key="6">
    <source>
        <dbReference type="ARBA" id="ARBA00022840"/>
    </source>
</evidence>
<dbReference type="Proteomes" id="UP000236333">
    <property type="component" value="Unassembled WGS sequence"/>
</dbReference>
<evidence type="ECO:0000313" key="11">
    <source>
        <dbReference type="Proteomes" id="UP000236333"/>
    </source>
</evidence>
<organism evidence="10 11">
    <name type="scientific">Tetrabaena socialis</name>
    <dbReference type="NCBI Taxonomy" id="47790"/>
    <lineage>
        <taxon>Eukaryota</taxon>
        <taxon>Viridiplantae</taxon>
        <taxon>Chlorophyta</taxon>
        <taxon>core chlorophytes</taxon>
        <taxon>Chlorophyceae</taxon>
        <taxon>CS clade</taxon>
        <taxon>Chlamydomonadales</taxon>
        <taxon>Tetrabaenaceae</taxon>
        <taxon>Tetrabaena</taxon>
    </lineage>
</organism>
<evidence type="ECO:0000256" key="5">
    <source>
        <dbReference type="ARBA" id="ARBA00022777"/>
    </source>
</evidence>
<keyword evidence="5 10" id="KW-0418">Kinase</keyword>
<evidence type="ECO:0000256" key="2">
    <source>
        <dbReference type="ARBA" id="ARBA00022527"/>
    </source>
</evidence>
<dbReference type="OrthoDB" id="5844108at2759"/>
<evidence type="ECO:0000256" key="1">
    <source>
        <dbReference type="ARBA" id="ARBA00012513"/>
    </source>
</evidence>
<dbReference type="InterPro" id="IPR011009">
    <property type="entry name" value="Kinase-like_dom_sf"/>
</dbReference>
<evidence type="ECO:0000259" key="9">
    <source>
        <dbReference type="PROSITE" id="PS50011"/>
    </source>
</evidence>
<keyword evidence="2" id="KW-0723">Serine/threonine-protein kinase</keyword>
<dbReference type="Gene3D" id="1.10.510.10">
    <property type="entry name" value="Transferase(Phosphotransferase) domain 1"/>
    <property type="match status" value="1"/>
</dbReference>
<feature type="domain" description="Protein kinase" evidence="9">
    <location>
        <begin position="1"/>
        <end position="108"/>
    </location>
</feature>
<dbReference type="PANTHER" id="PTHR24343:SF558">
    <property type="entry name" value="PROTEIN KINASE DOMAIN-CONTAINING PROTEIN"/>
    <property type="match status" value="1"/>
</dbReference>
<keyword evidence="11" id="KW-1185">Reference proteome</keyword>
<comment type="caution">
    <text evidence="10">The sequence shown here is derived from an EMBL/GenBank/DDBJ whole genome shotgun (WGS) entry which is preliminary data.</text>
</comment>
<dbReference type="PANTHER" id="PTHR24343">
    <property type="entry name" value="SERINE/THREONINE KINASE"/>
    <property type="match status" value="1"/>
</dbReference>
<accession>A0A2J8AHY7</accession>
<proteinExistence type="predicted"/>
<protein>
    <recommendedName>
        <fullName evidence="1">non-specific serine/threonine protein kinase</fullName>
        <ecNumber evidence="1">2.7.11.1</ecNumber>
    </recommendedName>
</protein>
<evidence type="ECO:0000256" key="3">
    <source>
        <dbReference type="ARBA" id="ARBA00022679"/>
    </source>
</evidence>
<dbReference type="Pfam" id="PF00069">
    <property type="entry name" value="Pkinase"/>
    <property type="match status" value="1"/>
</dbReference>
<dbReference type="GO" id="GO:0004674">
    <property type="term" value="F:protein serine/threonine kinase activity"/>
    <property type="evidence" value="ECO:0007669"/>
    <property type="project" value="UniProtKB-KW"/>
</dbReference>
<dbReference type="EMBL" id="PGGS01000014">
    <property type="protein sequence ID" value="PNH12135.1"/>
    <property type="molecule type" value="Genomic_DNA"/>
</dbReference>
<evidence type="ECO:0000256" key="7">
    <source>
        <dbReference type="ARBA" id="ARBA00047899"/>
    </source>
</evidence>
<dbReference type="PROSITE" id="PS50011">
    <property type="entry name" value="PROTEIN_KINASE_DOM"/>
    <property type="match status" value="1"/>
</dbReference>
<sequence>MQEVAVKVISRDECADFNLVSREVNSHRILVHPHVIRFKRLGLTPDKRFLFMGMEYADRGDLLDYLRRRGRFREHEARCSCAHIADEIDAEQKQHGMMIGDPYPPGQR</sequence>
<keyword evidence="3" id="KW-0808">Transferase</keyword>
<dbReference type="GO" id="GO:0005524">
    <property type="term" value="F:ATP binding"/>
    <property type="evidence" value="ECO:0007669"/>
    <property type="project" value="UniProtKB-KW"/>
</dbReference>
<comment type="catalytic activity">
    <reaction evidence="7">
        <text>L-threonyl-[protein] + ATP = O-phospho-L-threonyl-[protein] + ADP + H(+)</text>
        <dbReference type="Rhea" id="RHEA:46608"/>
        <dbReference type="Rhea" id="RHEA-COMP:11060"/>
        <dbReference type="Rhea" id="RHEA-COMP:11605"/>
        <dbReference type="ChEBI" id="CHEBI:15378"/>
        <dbReference type="ChEBI" id="CHEBI:30013"/>
        <dbReference type="ChEBI" id="CHEBI:30616"/>
        <dbReference type="ChEBI" id="CHEBI:61977"/>
        <dbReference type="ChEBI" id="CHEBI:456216"/>
        <dbReference type="EC" id="2.7.11.1"/>
    </reaction>
</comment>
<dbReference type="SUPFAM" id="SSF56112">
    <property type="entry name" value="Protein kinase-like (PK-like)"/>
    <property type="match status" value="1"/>
</dbReference>
<dbReference type="AlphaFoldDB" id="A0A2J8AHY7"/>
<dbReference type="EC" id="2.7.11.1" evidence="1"/>
<name>A0A2J8AHY7_9CHLO</name>
<comment type="catalytic activity">
    <reaction evidence="8">
        <text>L-seryl-[protein] + ATP = O-phospho-L-seryl-[protein] + ADP + H(+)</text>
        <dbReference type="Rhea" id="RHEA:17989"/>
        <dbReference type="Rhea" id="RHEA-COMP:9863"/>
        <dbReference type="Rhea" id="RHEA-COMP:11604"/>
        <dbReference type="ChEBI" id="CHEBI:15378"/>
        <dbReference type="ChEBI" id="CHEBI:29999"/>
        <dbReference type="ChEBI" id="CHEBI:30616"/>
        <dbReference type="ChEBI" id="CHEBI:83421"/>
        <dbReference type="ChEBI" id="CHEBI:456216"/>
        <dbReference type="EC" id="2.7.11.1"/>
    </reaction>
</comment>
<keyword evidence="6" id="KW-0067">ATP-binding</keyword>
<keyword evidence="4" id="KW-0547">Nucleotide-binding</keyword>